<protein>
    <submittedName>
        <fullName evidence="1">Uncharacterized protein</fullName>
    </submittedName>
</protein>
<evidence type="ECO:0000313" key="2">
    <source>
        <dbReference type="Proteomes" id="UP001472677"/>
    </source>
</evidence>
<name>A0ABR2DFR9_9ROSI</name>
<gene>
    <name evidence="1" type="ORF">V6N12_043779</name>
</gene>
<sequence>MCITAWGESGRVCSDDIYVDGRTYIPVRCGYHSTGFYSTRRFPRSESLHGDGGPAMMLYQQAARCSVTDKRIVRTPSGDHFNCYSDVDETLVHQ</sequence>
<evidence type="ECO:0000313" key="1">
    <source>
        <dbReference type="EMBL" id="KAK8537626.1"/>
    </source>
</evidence>
<comment type="caution">
    <text evidence="1">The sequence shown here is derived from an EMBL/GenBank/DDBJ whole genome shotgun (WGS) entry which is preliminary data.</text>
</comment>
<reference evidence="1 2" key="1">
    <citation type="journal article" date="2024" name="G3 (Bethesda)">
        <title>Genome assembly of Hibiscus sabdariffa L. provides insights into metabolisms of medicinal natural products.</title>
        <authorList>
            <person name="Kim T."/>
        </authorList>
    </citation>
    <scope>NUCLEOTIDE SEQUENCE [LARGE SCALE GENOMIC DNA]</scope>
    <source>
        <strain evidence="1">TK-2024</strain>
        <tissue evidence="1">Old leaves</tissue>
    </source>
</reference>
<organism evidence="1 2">
    <name type="scientific">Hibiscus sabdariffa</name>
    <name type="common">roselle</name>
    <dbReference type="NCBI Taxonomy" id="183260"/>
    <lineage>
        <taxon>Eukaryota</taxon>
        <taxon>Viridiplantae</taxon>
        <taxon>Streptophyta</taxon>
        <taxon>Embryophyta</taxon>
        <taxon>Tracheophyta</taxon>
        <taxon>Spermatophyta</taxon>
        <taxon>Magnoliopsida</taxon>
        <taxon>eudicotyledons</taxon>
        <taxon>Gunneridae</taxon>
        <taxon>Pentapetalae</taxon>
        <taxon>rosids</taxon>
        <taxon>malvids</taxon>
        <taxon>Malvales</taxon>
        <taxon>Malvaceae</taxon>
        <taxon>Malvoideae</taxon>
        <taxon>Hibiscus</taxon>
    </lineage>
</organism>
<accession>A0ABR2DFR9</accession>
<proteinExistence type="predicted"/>
<dbReference type="Proteomes" id="UP001472677">
    <property type="component" value="Unassembled WGS sequence"/>
</dbReference>
<keyword evidence="2" id="KW-1185">Reference proteome</keyword>
<dbReference type="EMBL" id="JBBPBM010000028">
    <property type="protein sequence ID" value="KAK8537626.1"/>
    <property type="molecule type" value="Genomic_DNA"/>
</dbReference>